<keyword evidence="3" id="KW-0808">Transferase</keyword>
<comment type="catalytic activity">
    <reaction evidence="9">
        <text>2-[(2R,5Z)-2-carboxy-4-methylthiazol-5(2H)-ylidene]ethyl phosphate + 4-amino-2-methyl-5-(diphosphooxymethyl)pyrimidine + 2 H(+) = thiamine phosphate + CO2 + diphosphate</text>
        <dbReference type="Rhea" id="RHEA:47844"/>
        <dbReference type="ChEBI" id="CHEBI:15378"/>
        <dbReference type="ChEBI" id="CHEBI:16526"/>
        <dbReference type="ChEBI" id="CHEBI:33019"/>
        <dbReference type="ChEBI" id="CHEBI:37575"/>
        <dbReference type="ChEBI" id="CHEBI:57841"/>
        <dbReference type="ChEBI" id="CHEBI:62899"/>
        <dbReference type="EC" id="2.5.1.3"/>
    </reaction>
</comment>
<dbReference type="PANTHER" id="PTHR20857:SF23">
    <property type="entry name" value="THIAMINE BIOSYNTHETIC BIFUNCTIONAL ENZYME"/>
    <property type="match status" value="1"/>
</dbReference>
<dbReference type="GO" id="GO:0004789">
    <property type="term" value="F:thiamine-phosphate diphosphorylase activity"/>
    <property type="evidence" value="ECO:0007669"/>
    <property type="project" value="UniProtKB-EC"/>
</dbReference>
<evidence type="ECO:0000256" key="4">
    <source>
        <dbReference type="ARBA" id="ARBA00022723"/>
    </source>
</evidence>
<keyword evidence="5" id="KW-0460">Magnesium</keyword>
<evidence type="ECO:0000313" key="12">
    <source>
        <dbReference type="Proteomes" id="UP001300502"/>
    </source>
</evidence>
<dbReference type="Pfam" id="PF02581">
    <property type="entry name" value="TMP-TENI"/>
    <property type="match status" value="1"/>
</dbReference>
<dbReference type="GO" id="GO:0009228">
    <property type="term" value="P:thiamine biosynthetic process"/>
    <property type="evidence" value="ECO:0007669"/>
    <property type="project" value="UniProtKB-KW"/>
</dbReference>
<sequence>MSFISSASLLPTKYKGTLFISTWNRRRYGSPYIRHKKKVRALYTQSNSSCVDYSLYLVAGAVDTRMIEAALRGGVTLLQYRDKQNTTRDMIRIGTELFKIARRFQIPFLLNDRVDVALAVDADGVHIGQDDMPLGIARKLLGKDKIIGVSVGNEEEARLAEQQGASYIGVGPIFATSSKPDAGNPIGLEALKSIASAVSTIPIVAIGGINEHNASQCIANGANGVAVISAILSSNDPEKAARNIRQRIPFL</sequence>
<feature type="domain" description="Thiamine phosphate synthase/TenI" evidence="10">
    <location>
        <begin position="57"/>
        <end position="231"/>
    </location>
</feature>
<dbReference type="SUPFAM" id="SSF51391">
    <property type="entry name" value="Thiamin phosphate synthase"/>
    <property type="match status" value="1"/>
</dbReference>
<evidence type="ECO:0000256" key="2">
    <source>
        <dbReference type="ARBA" id="ARBA00012830"/>
    </source>
</evidence>
<evidence type="ECO:0000256" key="3">
    <source>
        <dbReference type="ARBA" id="ARBA00022679"/>
    </source>
</evidence>
<organism evidence="11 12">
    <name type="scientific">Galdieria yellowstonensis</name>
    <dbReference type="NCBI Taxonomy" id="3028027"/>
    <lineage>
        <taxon>Eukaryota</taxon>
        <taxon>Rhodophyta</taxon>
        <taxon>Bangiophyceae</taxon>
        <taxon>Galdieriales</taxon>
        <taxon>Galdieriaceae</taxon>
        <taxon>Galdieria</taxon>
    </lineage>
</organism>
<evidence type="ECO:0000259" key="10">
    <source>
        <dbReference type="Pfam" id="PF02581"/>
    </source>
</evidence>
<dbReference type="InterPro" id="IPR034291">
    <property type="entry name" value="TMP_synthase"/>
</dbReference>
<comment type="catalytic activity">
    <reaction evidence="7">
        <text>4-methyl-5-(2-phosphooxyethyl)-thiazole + 4-amino-2-methyl-5-(diphosphooxymethyl)pyrimidine + H(+) = thiamine phosphate + diphosphate</text>
        <dbReference type="Rhea" id="RHEA:22328"/>
        <dbReference type="ChEBI" id="CHEBI:15378"/>
        <dbReference type="ChEBI" id="CHEBI:33019"/>
        <dbReference type="ChEBI" id="CHEBI:37575"/>
        <dbReference type="ChEBI" id="CHEBI:57841"/>
        <dbReference type="ChEBI" id="CHEBI:58296"/>
        <dbReference type="EC" id="2.5.1.3"/>
    </reaction>
</comment>
<dbReference type="FunFam" id="3.20.20.70:FF:000096">
    <property type="entry name" value="Thiamine-phosphate synthase"/>
    <property type="match status" value="1"/>
</dbReference>
<evidence type="ECO:0000256" key="9">
    <source>
        <dbReference type="ARBA" id="ARBA00047883"/>
    </source>
</evidence>
<dbReference type="InterPro" id="IPR013785">
    <property type="entry name" value="Aldolase_TIM"/>
</dbReference>
<dbReference type="InterPro" id="IPR036206">
    <property type="entry name" value="ThiamineP_synth_sf"/>
</dbReference>
<evidence type="ECO:0000256" key="6">
    <source>
        <dbReference type="ARBA" id="ARBA00022977"/>
    </source>
</evidence>
<evidence type="ECO:0000256" key="8">
    <source>
        <dbReference type="ARBA" id="ARBA00047851"/>
    </source>
</evidence>
<dbReference type="AlphaFoldDB" id="A0AAV9ICR0"/>
<dbReference type="Gene3D" id="3.20.20.70">
    <property type="entry name" value="Aldolase class I"/>
    <property type="match status" value="1"/>
</dbReference>
<comment type="caution">
    <text evidence="11">The sequence shown here is derived from an EMBL/GenBank/DDBJ whole genome shotgun (WGS) entry which is preliminary data.</text>
</comment>
<dbReference type="CDD" id="cd00564">
    <property type="entry name" value="TMP_TenI"/>
    <property type="match status" value="1"/>
</dbReference>
<gene>
    <name evidence="11" type="ORF">GAYE_SCF09G3142</name>
</gene>
<reference evidence="11 12" key="1">
    <citation type="submission" date="2022-07" db="EMBL/GenBank/DDBJ databases">
        <title>Genome-wide signatures of adaptation to extreme environments.</title>
        <authorList>
            <person name="Cho C.H."/>
            <person name="Yoon H.S."/>
        </authorList>
    </citation>
    <scope>NUCLEOTIDE SEQUENCE [LARGE SCALE GENOMIC DNA]</scope>
    <source>
        <strain evidence="11 12">108.79 E11</strain>
    </source>
</reference>
<evidence type="ECO:0000256" key="7">
    <source>
        <dbReference type="ARBA" id="ARBA00047334"/>
    </source>
</evidence>
<keyword evidence="6" id="KW-0784">Thiamine biosynthesis</keyword>
<evidence type="ECO:0000256" key="5">
    <source>
        <dbReference type="ARBA" id="ARBA00022842"/>
    </source>
</evidence>
<dbReference type="PANTHER" id="PTHR20857">
    <property type="entry name" value="THIAMINE-PHOSPHATE PYROPHOSPHORYLASE"/>
    <property type="match status" value="1"/>
</dbReference>
<comment type="pathway">
    <text evidence="1">Cofactor biosynthesis; thiamine diphosphate biosynthesis; thiamine phosphate from 4-amino-2-methyl-5-diphosphomethylpyrimidine and 4-methyl-5-(2-phosphoethyl)-thiazole: step 1/1.</text>
</comment>
<dbReference type="Proteomes" id="UP001300502">
    <property type="component" value="Unassembled WGS sequence"/>
</dbReference>
<accession>A0AAV9ICR0</accession>
<dbReference type="GO" id="GO:0046872">
    <property type="term" value="F:metal ion binding"/>
    <property type="evidence" value="ECO:0007669"/>
    <property type="project" value="UniProtKB-KW"/>
</dbReference>
<evidence type="ECO:0000313" key="11">
    <source>
        <dbReference type="EMBL" id="KAK4525235.1"/>
    </source>
</evidence>
<dbReference type="NCBIfam" id="TIGR00693">
    <property type="entry name" value="thiE"/>
    <property type="match status" value="1"/>
</dbReference>
<evidence type="ECO:0000256" key="1">
    <source>
        <dbReference type="ARBA" id="ARBA00005165"/>
    </source>
</evidence>
<name>A0AAV9ICR0_9RHOD</name>
<dbReference type="InterPro" id="IPR022998">
    <property type="entry name" value="ThiamineP_synth_TenI"/>
</dbReference>
<comment type="catalytic activity">
    <reaction evidence="8">
        <text>2-(2-carboxy-4-methylthiazol-5-yl)ethyl phosphate + 4-amino-2-methyl-5-(diphosphooxymethyl)pyrimidine + 2 H(+) = thiamine phosphate + CO2 + diphosphate</text>
        <dbReference type="Rhea" id="RHEA:47848"/>
        <dbReference type="ChEBI" id="CHEBI:15378"/>
        <dbReference type="ChEBI" id="CHEBI:16526"/>
        <dbReference type="ChEBI" id="CHEBI:33019"/>
        <dbReference type="ChEBI" id="CHEBI:37575"/>
        <dbReference type="ChEBI" id="CHEBI:57841"/>
        <dbReference type="ChEBI" id="CHEBI:62890"/>
        <dbReference type="EC" id="2.5.1.3"/>
    </reaction>
</comment>
<keyword evidence="4" id="KW-0479">Metal-binding</keyword>
<protein>
    <recommendedName>
        <fullName evidence="2">thiamine phosphate synthase</fullName>
        <ecNumber evidence="2">2.5.1.3</ecNumber>
    </recommendedName>
</protein>
<dbReference type="HAMAP" id="MF_00097">
    <property type="entry name" value="TMP_synthase"/>
    <property type="match status" value="1"/>
</dbReference>
<proteinExistence type="inferred from homology"/>
<dbReference type="GO" id="GO:0005737">
    <property type="term" value="C:cytoplasm"/>
    <property type="evidence" value="ECO:0007669"/>
    <property type="project" value="TreeGrafter"/>
</dbReference>
<dbReference type="EC" id="2.5.1.3" evidence="2"/>
<keyword evidence="12" id="KW-1185">Reference proteome</keyword>
<dbReference type="EMBL" id="JANCYU010000029">
    <property type="protein sequence ID" value="KAK4525235.1"/>
    <property type="molecule type" value="Genomic_DNA"/>
</dbReference>